<gene>
    <name evidence="2" type="ORF">ACFQ19_03780</name>
</gene>
<name>A0ABW3NBT8_9BACI</name>
<dbReference type="Proteomes" id="UP001597041">
    <property type="component" value="Unassembled WGS sequence"/>
</dbReference>
<sequence>MKKQRHDALKPLSHHHHHALVQAMALKQAGTEKTEQSLGESFRSLVDYWEKDAVSHFRDEEEILLPLYDAYAEEPETELMKEMLFQHMQIRSLVYAIRENREDPYDKMHRLGELLEKNVRLEEREIFPVIEEAVPDKYLQQAYGAFHRDSYSGF</sequence>
<protein>
    <submittedName>
        <fullName evidence="2">Hemerythrin domain-containing protein</fullName>
    </submittedName>
</protein>
<feature type="domain" description="Hemerythrin-like" evidence="1">
    <location>
        <begin position="14"/>
        <end position="129"/>
    </location>
</feature>
<dbReference type="Gene3D" id="1.20.120.520">
    <property type="entry name" value="nmb1532 protein domain like"/>
    <property type="match status" value="1"/>
</dbReference>
<accession>A0ABW3NBT8</accession>
<reference evidence="3" key="1">
    <citation type="journal article" date="2019" name="Int. J. Syst. Evol. Microbiol.">
        <title>The Global Catalogue of Microorganisms (GCM) 10K type strain sequencing project: providing services to taxonomists for standard genome sequencing and annotation.</title>
        <authorList>
            <consortium name="The Broad Institute Genomics Platform"/>
            <consortium name="The Broad Institute Genome Sequencing Center for Infectious Disease"/>
            <person name="Wu L."/>
            <person name="Ma J."/>
        </authorList>
    </citation>
    <scope>NUCLEOTIDE SEQUENCE [LARGE SCALE GENOMIC DNA]</scope>
    <source>
        <strain evidence="3">CCUG 56608</strain>
    </source>
</reference>
<evidence type="ECO:0000313" key="3">
    <source>
        <dbReference type="Proteomes" id="UP001597041"/>
    </source>
</evidence>
<keyword evidence="3" id="KW-1185">Reference proteome</keyword>
<dbReference type="EMBL" id="JBHTKK010000002">
    <property type="protein sequence ID" value="MFD1065137.1"/>
    <property type="molecule type" value="Genomic_DNA"/>
</dbReference>
<dbReference type="RefSeq" id="WP_379590695.1">
    <property type="nucleotide sequence ID" value="NZ_JBHTKK010000002.1"/>
</dbReference>
<dbReference type="Pfam" id="PF01814">
    <property type="entry name" value="Hemerythrin"/>
    <property type="match status" value="1"/>
</dbReference>
<organism evidence="2 3">
    <name type="scientific">Oceanobacillus locisalsi</name>
    <dbReference type="NCBI Taxonomy" id="546107"/>
    <lineage>
        <taxon>Bacteria</taxon>
        <taxon>Bacillati</taxon>
        <taxon>Bacillota</taxon>
        <taxon>Bacilli</taxon>
        <taxon>Bacillales</taxon>
        <taxon>Bacillaceae</taxon>
        <taxon>Oceanobacillus</taxon>
    </lineage>
</organism>
<evidence type="ECO:0000313" key="2">
    <source>
        <dbReference type="EMBL" id="MFD1065137.1"/>
    </source>
</evidence>
<comment type="caution">
    <text evidence="2">The sequence shown here is derived from an EMBL/GenBank/DDBJ whole genome shotgun (WGS) entry which is preliminary data.</text>
</comment>
<dbReference type="InterPro" id="IPR012312">
    <property type="entry name" value="Hemerythrin-like"/>
</dbReference>
<evidence type="ECO:0000259" key="1">
    <source>
        <dbReference type="Pfam" id="PF01814"/>
    </source>
</evidence>
<proteinExistence type="predicted"/>